<dbReference type="EMBL" id="CP000750">
    <property type="protein sequence ID" value="ABS03789.1"/>
    <property type="molecule type" value="Genomic_DNA"/>
</dbReference>
<dbReference type="PANTHER" id="PTHR36840:SF1">
    <property type="entry name" value="BLL5714 PROTEIN"/>
    <property type="match status" value="1"/>
</dbReference>
<feature type="transmembrane region" description="Helical" evidence="1">
    <location>
        <begin position="232"/>
        <end position="256"/>
    </location>
</feature>
<keyword evidence="3" id="KW-1185">Reference proteome</keyword>
<dbReference type="eggNOG" id="COG4292">
    <property type="taxonomic scope" value="Bacteria"/>
</dbReference>
<evidence type="ECO:0000256" key="1">
    <source>
        <dbReference type="SAM" id="Phobius"/>
    </source>
</evidence>
<keyword evidence="1" id="KW-0472">Membrane</keyword>
<sequence length="388" mass="42345">MRWAVPLTGRDPAQVNRTVSPLELFYDLVSVIAVALAAEGLEEVIAEGRPGAAVSFFGLVFFALYLAWANFTWFASAYDNDDVLFRLLTFCSMTGALVLAAGVPAVFEEADLRVGVGGYVLMRIALVLQWSRVARGDPLRRVVALRFILGLTAVQLGWLLVLLLPALRWFSWMAWIALAAIELVLPVWAQWRTSTPWHGRHLRERYGLFMIIVLGESVLAGSRAVQSALGTASVVAMAPTFIGGLLLLFSLWWLYFDRPSDHLTSSRWWPFAWSYLYLLLFASVAAVGAGLSLVIEETAHPGAIGARTAAWTVTSSYCVCLLSLWAMYVRRAGSRATSVVHRVGVPVTVVLMVLLTSVAATDLHAGGIVLLLGAVAVALVSVKTRARR</sequence>
<dbReference type="AlphaFoldDB" id="A6WAF0"/>
<feature type="transmembrane region" description="Helical" evidence="1">
    <location>
        <begin position="143"/>
        <end position="163"/>
    </location>
</feature>
<dbReference type="Pfam" id="PF06772">
    <property type="entry name" value="LtrA"/>
    <property type="match status" value="1"/>
</dbReference>
<keyword evidence="1" id="KW-0812">Transmembrane</keyword>
<dbReference type="InterPro" id="IPR010640">
    <property type="entry name" value="Low_temperature_requirement_A"/>
</dbReference>
<evidence type="ECO:0000313" key="3">
    <source>
        <dbReference type="Proteomes" id="UP000001116"/>
    </source>
</evidence>
<feature type="transmembrane region" description="Helical" evidence="1">
    <location>
        <begin position="169"/>
        <end position="188"/>
    </location>
</feature>
<gene>
    <name evidence="2" type="ordered locus">Krad_2308</name>
</gene>
<feature type="transmembrane region" description="Helical" evidence="1">
    <location>
        <begin position="208"/>
        <end position="226"/>
    </location>
</feature>
<reference evidence="3" key="1">
    <citation type="journal article" date="2008" name="PLoS ONE">
        <title>Survival in nuclear waste, extreme resistance, and potential applications gleaned from the genome sequence of Kineococcus radiotolerans SRS30216.</title>
        <authorList>
            <person name="Bagwell C.E."/>
            <person name="Bhat S."/>
            <person name="Hawkins G.M."/>
            <person name="Smith B.W."/>
            <person name="Biswas T."/>
            <person name="Hoover T.R."/>
            <person name="Saunders E."/>
            <person name="Han C.S."/>
            <person name="Tsodikov O.V."/>
            <person name="Shimkets L.J."/>
        </authorList>
    </citation>
    <scope>NUCLEOTIDE SEQUENCE [LARGE SCALE GENOMIC DNA]</scope>
    <source>
        <strain evidence="3">ATCC BAA-149 / DSM 14245 / SRS30216</strain>
    </source>
</reference>
<protein>
    <submittedName>
        <fullName evidence="2">Low temperature requirement A</fullName>
    </submittedName>
</protein>
<proteinExistence type="predicted"/>
<accession>A6WAF0</accession>
<feature type="transmembrane region" description="Helical" evidence="1">
    <location>
        <begin position="53"/>
        <end position="71"/>
    </location>
</feature>
<dbReference type="HOGENOM" id="CLU_045667_0_0_11"/>
<dbReference type="Proteomes" id="UP000001116">
    <property type="component" value="Chromosome"/>
</dbReference>
<organism evidence="2 3">
    <name type="scientific">Kineococcus radiotolerans (strain ATCC BAA-149 / DSM 14245 / SRS30216)</name>
    <dbReference type="NCBI Taxonomy" id="266940"/>
    <lineage>
        <taxon>Bacteria</taxon>
        <taxon>Bacillati</taxon>
        <taxon>Actinomycetota</taxon>
        <taxon>Actinomycetes</taxon>
        <taxon>Kineosporiales</taxon>
        <taxon>Kineosporiaceae</taxon>
        <taxon>Kineococcus</taxon>
    </lineage>
</organism>
<feature type="transmembrane region" description="Helical" evidence="1">
    <location>
        <begin position="83"/>
        <end position="106"/>
    </location>
</feature>
<keyword evidence="1" id="KW-1133">Transmembrane helix</keyword>
<feature type="transmembrane region" description="Helical" evidence="1">
    <location>
        <begin position="365"/>
        <end position="382"/>
    </location>
</feature>
<dbReference type="RefSeq" id="WP_012087993.1">
    <property type="nucleotide sequence ID" value="NC_009664.2"/>
</dbReference>
<feature type="transmembrane region" description="Helical" evidence="1">
    <location>
        <begin position="309"/>
        <end position="327"/>
    </location>
</feature>
<evidence type="ECO:0000313" key="2">
    <source>
        <dbReference type="EMBL" id="ABS03789.1"/>
    </source>
</evidence>
<dbReference type="PANTHER" id="PTHR36840">
    <property type="entry name" value="BLL5714 PROTEIN"/>
    <property type="match status" value="1"/>
</dbReference>
<dbReference type="STRING" id="266940.Krad_2308"/>
<dbReference type="KEGG" id="kra:Krad_2308"/>
<name>A6WAF0_KINRD</name>
<dbReference type="OrthoDB" id="7698234at2"/>
<feature type="transmembrane region" description="Helical" evidence="1">
    <location>
        <begin position="268"/>
        <end position="289"/>
    </location>
</feature>
<feature type="transmembrane region" description="Helical" evidence="1">
    <location>
        <begin position="339"/>
        <end position="359"/>
    </location>
</feature>